<evidence type="ECO:0000313" key="2">
    <source>
        <dbReference type="Proteomes" id="UP001174909"/>
    </source>
</evidence>
<sequence length="90" mass="9984">MTSDKIEAGEEGGCGDVEGELVPLERFDYSNDKLGCLLLESLDQLYFLGISGNVTFDEQGDRVSNTVRISQYQPGIIQFTSTPLHLYVLH</sequence>
<reference evidence="1" key="1">
    <citation type="submission" date="2023-03" db="EMBL/GenBank/DDBJ databases">
        <authorList>
            <person name="Steffen K."/>
            <person name="Cardenas P."/>
        </authorList>
    </citation>
    <scope>NUCLEOTIDE SEQUENCE</scope>
</reference>
<dbReference type="Proteomes" id="UP001174909">
    <property type="component" value="Unassembled WGS sequence"/>
</dbReference>
<dbReference type="Gene3D" id="3.40.50.2300">
    <property type="match status" value="2"/>
</dbReference>
<dbReference type="InterPro" id="IPR028082">
    <property type="entry name" value="Peripla_BP_I"/>
</dbReference>
<keyword evidence="2" id="KW-1185">Reference proteome</keyword>
<dbReference type="AlphaFoldDB" id="A0AA35WSE5"/>
<organism evidence="1 2">
    <name type="scientific">Geodia barretti</name>
    <name type="common">Barrett's horny sponge</name>
    <dbReference type="NCBI Taxonomy" id="519541"/>
    <lineage>
        <taxon>Eukaryota</taxon>
        <taxon>Metazoa</taxon>
        <taxon>Porifera</taxon>
        <taxon>Demospongiae</taxon>
        <taxon>Heteroscleromorpha</taxon>
        <taxon>Tetractinellida</taxon>
        <taxon>Astrophorina</taxon>
        <taxon>Geodiidae</taxon>
        <taxon>Geodia</taxon>
    </lineage>
</organism>
<dbReference type="SUPFAM" id="SSF53822">
    <property type="entry name" value="Periplasmic binding protein-like I"/>
    <property type="match status" value="1"/>
</dbReference>
<gene>
    <name evidence="1" type="ORF">GBAR_LOCUS15626</name>
</gene>
<protein>
    <submittedName>
        <fullName evidence="1">Uncharacterized protein</fullName>
    </submittedName>
</protein>
<comment type="caution">
    <text evidence="1">The sequence shown here is derived from an EMBL/GenBank/DDBJ whole genome shotgun (WGS) entry which is preliminary data.</text>
</comment>
<evidence type="ECO:0000313" key="1">
    <source>
        <dbReference type="EMBL" id="CAI8027311.1"/>
    </source>
</evidence>
<name>A0AA35WSE5_GEOBA</name>
<accession>A0AA35WSE5</accession>
<dbReference type="EMBL" id="CASHTH010002269">
    <property type="protein sequence ID" value="CAI8027311.1"/>
    <property type="molecule type" value="Genomic_DNA"/>
</dbReference>
<proteinExistence type="predicted"/>